<protein>
    <submittedName>
        <fullName evidence="1">Uncharacterized protein</fullName>
    </submittedName>
</protein>
<evidence type="ECO:0000313" key="1">
    <source>
        <dbReference type="EMBL" id="QBK88319.1"/>
    </source>
</evidence>
<organism evidence="1">
    <name type="scientific">Marseillevirus LCMAC202</name>
    <dbReference type="NCBI Taxonomy" id="2506606"/>
    <lineage>
        <taxon>Viruses</taxon>
        <taxon>Varidnaviria</taxon>
        <taxon>Bamfordvirae</taxon>
        <taxon>Nucleocytoviricota</taxon>
        <taxon>Megaviricetes</taxon>
        <taxon>Pimascovirales</taxon>
        <taxon>Pimascovirales incertae sedis</taxon>
        <taxon>Marseilleviridae</taxon>
    </lineage>
</organism>
<accession>A0A481YYT3</accession>
<proteinExistence type="predicted"/>
<reference evidence="1" key="1">
    <citation type="journal article" date="2019" name="MBio">
        <title>Virus Genomes from Deep Sea Sediments Expand the Ocean Megavirome and Support Independent Origins of Viral Gigantism.</title>
        <authorList>
            <person name="Backstrom D."/>
            <person name="Yutin N."/>
            <person name="Jorgensen S.L."/>
            <person name="Dharamshi J."/>
            <person name="Homa F."/>
            <person name="Zaremba-Niedwiedzka K."/>
            <person name="Spang A."/>
            <person name="Wolf Y.I."/>
            <person name="Koonin E.V."/>
            <person name="Ettema T.J."/>
        </authorList>
    </citation>
    <scope>NUCLEOTIDE SEQUENCE</scope>
</reference>
<name>A0A481YYT3_9VIRU</name>
<gene>
    <name evidence="1" type="ORF">LCMAC202_06810</name>
</gene>
<sequence length="156" mass="17126">MGKGCGKAALDDRRDGLIDGEYHSDCKICKGCGKARIGYAFIGDYHWACIKLSPCYQQRSGRSFTYGGRDAALRASRQLHDSSSCIQCAYYSKKVFDARQRISSVGRFVQTPMNDLAAEETYAPGYGEPGCIQTLLRDGHGDPEVIDGNGNNLKQQ</sequence>
<dbReference type="EMBL" id="MK500385">
    <property type="protein sequence ID" value="QBK88319.1"/>
    <property type="molecule type" value="Genomic_DNA"/>
</dbReference>